<keyword evidence="1" id="KW-0812">Transmembrane</keyword>
<accession>A0A1R2B540</accession>
<reference evidence="2 3" key="1">
    <citation type="submission" date="2016-11" db="EMBL/GenBank/DDBJ databases">
        <title>The macronuclear genome of Stentor coeruleus: a giant cell with tiny introns.</title>
        <authorList>
            <person name="Slabodnick M."/>
            <person name="Ruby J.G."/>
            <person name="Reiff S.B."/>
            <person name="Swart E.C."/>
            <person name="Gosai S."/>
            <person name="Prabakaran S."/>
            <person name="Witkowska E."/>
            <person name="Larue G.E."/>
            <person name="Fisher S."/>
            <person name="Freeman R.M."/>
            <person name="Gunawardena J."/>
            <person name="Chu W."/>
            <person name="Stover N.A."/>
            <person name="Gregory B.D."/>
            <person name="Nowacki M."/>
            <person name="Derisi J."/>
            <person name="Roy S.W."/>
            <person name="Marshall W.F."/>
            <person name="Sood P."/>
        </authorList>
    </citation>
    <scope>NUCLEOTIDE SEQUENCE [LARGE SCALE GENOMIC DNA]</scope>
    <source>
        <strain evidence="2">WM001</strain>
    </source>
</reference>
<feature type="transmembrane region" description="Helical" evidence="1">
    <location>
        <begin position="7"/>
        <end position="25"/>
    </location>
</feature>
<feature type="transmembrane region" description="Helical" evidence="1">
    <location>
        <begin position="257"/>
        <end position="279"/>
    </location>
</feature>
<evidence type="ECO:0000313" key="2">
    <source>
        <dbReference type="EMBL" id="OMJ71903.1"/>
    </source>
</evidence>
<keyword evidence="1" id="KW-0472">Membrane</keyword>
<protein>
    <submittedName>
        <fullName evidence="2">Uncharacterized protein</fullName>
    </submittedName>
</protein>
<dbReference type="Proteomes" id="UP000187209">
    <property type="component" value="Unassembled WGS sequence"/>
</dbReference>
<gene>
    <name evidence="2" type="ORF">SteCoe_29786</name>
</gene>
<keyword evidence="3" id="KW-1185">Reference proteome</keyword>
<dbReference type="AlphaFoldDB" id="A0A1R2B540"/>
<name>A0A1R2B540_9CILI</name>
<dbReference type="OrthoDB" id="10632379at2759"/>
<proteinExistence type="predicted"/>
<organism evidence="2 3">
    <name type="scientific">Stentor coeruleus</name>
    <dbReference type="NCBI Taxonomy" id="5963"/>
    <lineage>
        <taxon>Eukaryota</taxon>
        <taxon>Sar</taxon>
        <taxon>Alveolata</taxon>
        <taxon>Ciliophora</taxon>
        <taxon>Postciliodesmatophora</taxon>
        <taxon>Heterotrichea</taxon>
        <taxon>Heterotrichida</taxon>
        <taxon>Stentoridae</taxon>
        <taxon>Stentor</taxon>
    </lineage>
</organism>
<evidence type="ECO:0000256" key="1">
    <source>
        <dbReference type="SAM" id="Phobius"/>
    </source>
</evidence>
<evidence type="ECO:0000313" key="3">
    <source>
        <dbReference type="Proteomes" id="UP000187209"/>
    </source>
</evidence>
<comment type="caution">
    <text evidence="2">The sequence shown here is derived from an EMBL/GenBank/DDBJ whole genome shotgun (WGS) entry which is preliminary data.</text>
</comment>
<sequence>MGQKKGLIYNCLVISFFICIVVYTTKSSGYSRPILPDPIPSSSPHFFPATTFHLIISSPEPIIIPDSIKYSIKSITNAYSQFWPLEVILSQTISLDPSKIITSTLTSNLSKNLVFNINPIYQSYKKNGYYWIQPEKMQEIVNVFVRELRRWVNFPEGEGELVNGLTKNELENGLRYYETWLDSELAKEVKEYNKVNEINNGAIPEDVYMEIIKLSGSIGKTNTVEEKHKQVIIIKGLNRNTSLGVEDYFQWDFKLGVYAPFFFPVIFPMTAAIYSRLFLRK</sequence>
<dbReference type="EMBL" id="MPUH01000947">
    <property type="protein sequence ID" value="OMJ71903.1"/>
    <property type="molecule type" value="Genomic_DNA"/>
</dbReference>
<keyword evidence="1" id="KW-1133">Transmembrane helix</keyword>